<dbReference type="SUPFAM" id="SSF52096">
    <property type="entry name" value="ClpP/crotonase"/>
    <property type="match status" value="1"/>
</dbReference>
<gene>
    <name evidence="1" type="ORF">H6H00_26540</name>
</gene>
<dbReference type="PANTHER" id="PTHR11941">
    <property type="entry name" value="ENOYL-COA HYDRATASE-RELATED"/>
    <property type="match status" value="1"/>
</dbReference>
<dbReference type="Gene3D" id="3.90.226.10">
    <property type="entry name" value="2-enoyl-CoA Hydratase, Chain A, domain 1"/>
    <property type="match status" value="1"/>
</dbReference>
<dbReference type="EMBL" id="CP060131">
    <property type="protein sequence ID" value="QNG51626.1"/>
    <property type="molecule type" value="Genomic_DNA"/>
</dbReference>
<dbReference type="GO" id="GO:0003824">
    <property type="term" value="F:catalytic activity"/>
    <property type="evidence" value="ECO:0007669"/>
    <property type="project" value="UniProtKB-ARBA"/>
</dbReference>
<evidence type="ECO:0000313" key="1">
    <source>
        <dbReference type="EMBL" id="QNG51626.1"/>
    </source>
</evidence>
<dbReference type="Pfam" id="PF00378">
    <property type="entry name" value="ECH_1"/>
    <property type="match status" value="1"/>
</dbReference>
<dbReference type="AlphaFoldDB" id="A0A7G7MFR5"/>
<name>A0A7G7MFR5_9PSEU</name>
<dbReference type="PANTHER" id="PTHR11941:SF54">
    <property type="entry name" value="ENOYL-COA HYDRATASE, MITOCHONDRIAL"/>
    <property type="match status" value="1"/>
</dbReference>
<proteinExistence type="predicted"/>
<dbReference type="RefSeq" id="WP_185718380.1">
    <property type="nucleotide sequence ID" value="NZ_BAAAWI010000001.1"/>
</dbReference>
<protein>
    <submittedName>
        <fullName evidence="1">Enoyl-CoA hydratase/isomerase family protein</fullName>
    </submittedName>
</protein>
<dbReference type="CDD" id="cd06558">
    <property type="entry name" value="crotonase-like"/>
    <property type="match status" value="1"/>
</dbReference>
<dbReference type="GO" id="GO:0006635">
    <property type="term" value="P:fatty acid beta-oxidation"/>
    <property type="evidence" value="ECO:0007669"/>
    <property type="project" value="TreeGrafter"/>
</dbReference>
<dbReference type="InterPro" id="IPR001753">
    <property type="entry name" value="Enoyl-CoA_hydra/iso"/>
</dbReference>
<dbReference type="KEGG" id="ppel:H6H00_26540"/>
<dbReference type="Proteomes" id="UP000515728">
    <property type="component" value="Chromosome"/>
</dbReference>
<dbReference type="InterPro" id="IPR029045">
    <property type="entry name" value="ClpP/crotonase-like_dom_sf"/>
</dbReference>
<sequence length="260" mass="27801">MTAGTAREPREAAGTPDDELVRVEDRGDWAVITLNRPEKRNAMNRAAQDGLRAALAAVHEKKAVVVTGVGTSFCSGIDLTEELPPTEPVRRASSSIGNWAEVNEEIRNHPAVFIAAVNGYALGGGSTLVHNSELAIAAESASIGTPEMAFGAWAALSGPSLVNRVLPKHAAQLIFLAQRVDAGTALRMGIVNEVVPDDRLLPRAFEIAERIGSFDAITLDWGKRAFRSMVNTSWEEAMELSRRTGSSIAAARTHEPSPLD</sequence>
<keyword evidence="2" id="KW-1185">Reference proteome</keyword>
<accession>A0A7G7MFR5</accession>
<organism evidence="1 2">
    <name type="scientific">Pseudonocardia petroleophila</name>
    <dbReference type="NCBI Taxonomy" id="37331"/>
    <lineage>
        <taxon>Bacteria</taxon>
        <taxon>Bacillati</taxon>
        <taxon>Actinomycetota</taxon>
        <taxon>Actinomycetes</taxon>
        <taxon>Pseudonocardiales</taxon>
        <taxon>Pseudonocardiaceae</taxon>
        <taxon>Pseudonocardia</taxon>
    </lineage>
</organism>
<reference evidence="1 2" key="1">
    <citation type="submission" date="2020-08" db="EMBL/GenBank/DDBJ databases">
        <authorList>
            <person name="Mo P."/>
        </authorList>
    </citation>
    <scope>NUCLEOTIDE SEQUENCE [LARGE SCALE GENOMIC DNA]</scope>
    <source>
        <strain evidence="1 2">CGMCC 4.1532</strain>
    </source>
</reference>
<evidence type="ECO:0000313" key="2">
    <source>
        <dbReference type="Proteomes" id="UP000515728"/>
    </source>
</evidence>